<sequence length="275" mass="29639">MRPGATITRSVTVNGLVRTYRVHVPRTYTGRQRVPMILAFHGHAERGATFERYTGLSALPAVVVYPDGLRGTDHRFSWQGAPYSSPRADDVAFTRAILRAMAATACVDRARTYAVGRSNGGGMVALLACRMPAGFAGFATVSAAVYSRSATGCGHGPPISLIDFHGTADRVIGYDGGTRYGERYLSSSAWLQRWVDRAGCVDAPVILPVNQVVDTVTWPLCRGTGHPVVHYRIRGGSHRWPGSTGNRAAGSISDTISATELIWQFFRTAPRLGSS</sequence>
<comment type="subcellular location">
    <subcellularLocation>
        <location evidence="1">Secreted</location>
    </subcellularLocation>
</comment>
<keyword evidence="3" id="KW-0858">Xylan degradation</keyword>
<evidence type="ECO:0008006" key="10">
    <source>
        <dbReference type="Google" id="ProtNLM"/>
    </source>
</evidence>
<dbReference type="EMBL" id="CP033972">
    <property type="protein sequence ID" value="AZG43604.1"/>
    <property type="molecule type" value="Genomic_DNA"/>
</dbReference>
<dbReference type="Gene3D" id="3.40.50.1820">
    <property type="entry name" value="alpha/beta hydrolase"/>
    <property type="match status" value="1"/>
</dbReference>
<dbReference type="InterPro" id="IPR029058">
    <property type="entry name" value="AB_hydrolase_fold"/>
</dbReference>
<evidence type="ECO:0000313" key="8">
    <source>
        <dbReference type="EMBL" id="AZG43604.1"/>
    </source>
</evidence>
<dbReference type="InterPro" id="IPR010126">
    <property type="entry name" value="Esterase_phb"/>
</dbReference>
<accession>A0A3G8JF32</accession>
<evidence type="ECO:0000256" key="6">
    <source>
        <dbReference type="ARBA" id="ARBA00023277"/>
    </source>
</evidence>
<reference evidence="8 9" key="1">
    <citation type="submission" date="2018-11" db="EMBL/GenBank/DDBJ databases">
        <title>Gordonia insulae sp. nov., isolated from an island soil.</title>
        <authorList>
            <person name="Kim Y.S."/>
            <person name="Kim S.B."/>
        </authorList>
    </citation>
    <scope>NUCLEOTIDE SEQUENCE [LARGE SCALE GENOMIC DNA]</scope>
    <source>
        <strain evidence="8 9">MMS17-SY073</strain>
    </source>
</reference>
<proteinExistence type="predicted"/>
<keyword evidence="6" id="KW-0119">Carbohydrate metabolism</keyword>
<organism evidence="8 9">
    <name type="scientific">Gordonia insulae</name>
    <dbReference type="NCBI Taxonomy" id="2420509"/>
    <lineage>
        <taxon>Bacteria</taxon>
        <taxon>Bacillati</taxon>
        <taxon>Actinomycetota</taxon>
        <taxon>Actinomycetes</taxon>
        <taxon>Mycobacteriales</taxon>
        <taxon>Gordoniaceae</taxon>
        <taxon>Gordonia</taxon>
    </lineage>
</organism>
<dbReference type="KEGG" id="gom:D7316_00173"/>
<dbReference type="InterPro" id="IPR043595">
    <property type="entry name" value="FaeB/C/D"/>
</dbReference>
<evidence type="ECO:0000256" key="4">
    <source>
        <dbReference type="ARBA" id="ARBA00022729"/>
    </source>
</evidence>
<keyword evidence="9" id="KW-1185">Reference proteome</keyword>
<keyword evidence="4" id="KW-0732">Signal</keyword>
<dbReference type="GO" id="GO:0030600">
    <property type="term" value="F:feruloyl esterase activity"/>
    <property type="evidence" value="ECO:0007669"/>
    <property type="project" value="InterPro"/>
</dbReference>
<keyword evidence="2" id="KW-0964">Secreted</keyword>
<keyword evidence="7" id="KW-0624">Polysaccharide degradation</keyword>
<dbReference type="SUPFAM" id="SSF53474">
    <property type="entry name" value="alpha/beta-Hydrolases"/>
    <property type="match status" value="1"/>
</dbReference>
<evidence type="ECO:0000313" key="9">
    <source>
        <dbReference type="Proteomes" id="UP000271469"/>
    </source>
</evidence>
<dbReference type="GO" id="GO:0045493">
    <property type="term" value="P:xylan catabolic process"/>
    <property type="evidence" value="ECO:0007669"/>
    <property type="project" value="UniProtKB-KW"/>
</dbReference>
<dbReference type="AlphaFoldDB" id="A0A3G8JF32"/>
<dbReference type="PANTHER" id="PTHR38050">
    <property type="match status" value="1"/>
</dbReference>
<evidence type="ECO:0000256" key="5">
    <source>
        <dbReference type="ARBA" id="ARBA00022801"/>
    </source>
</evidence>
<evidence type="ECO:0000256" key="7">
    <source>
        <dbReference type="ARBA" id="ARBA00023326"/>
    </source>
</evidence>
<dbReference type="PANTHER" id="PTHR38050:SF2">
    <property type="entry name" value="FERULOYL ESTERASE C-RELATED"/>
    <property type="match status" value="1"/>
</dbReference>
<name>A0A3G8JF32_9ACTN</name>
<evidence type="ECO:0000256" key="2">
    <source>
        <dbReference type="ARBA" id="ARBA00022525"/>
    </source>
</evidence>
<evidence type="ECO:0000256" key="1">
    <source>
        <dbReference type="ARBA" id="ARBA00004613"/>
    </source>
</evidence>
<dbReference type="OrthoDB" id="9767239at2"/>
<gene>
    <name evidence="8" type="ORF">D7316_00173</name>
</gene>
<protein>
    <recommendedName>
        <fullName evidence="10">Polyhydroxybutyrate depolymerase</fullName>
    </recommendedName>
</protein>
<dbReference type="GO" id="GO:0005576">
    <property type="term" value="C:extracellular region"/>
    <property type="evidence" value="ECO:0007669"/>
    <property type="project" value="UniProtKB-SubCell"/>
</dbReference>
<dbReference type="Proteomes" id="UP000271469">
    <property type="component" value="Chromosome"/>
</dbReference>
<keyword evidence="5" id="KW-0378">Hydrolase</keyword>
<evidence type="ECO:0000256" key="3">
    <source>
        <dbReference type="ARBA" id="ARBA00022651"/>
    </source>
</evidence>
<dbReference type="Pfam" id="PF10503">
    <property type="entry name" value="Esterase_PHB"/>
    <property type="match status" value="1"/>
</dbReference>